<feature type="domain" description="Dynamin N-terminal" evidence="8">
    <location>
        <begin position="64"/>
        <end position="296"/>
    </location>
</feature>
<keyword evidence="6" id="KW-0175">Coiled coil</keyword>
<feature type="region of interest" description="Disordered" evidence="7">
    <location>
        <begin position="747"/>
        <end position="797"/>
    </location>
</feature>
<dbReference type="SUPFAM" id="SSF52540">
    <property type="entry name" value="P-loop containing nucleoside triphosphate hydrolases"/>
    <property type="match status" value="1"/>
</dbReference>
<dbReference type="AlphaFoldDB" id="A0A9X4XPG1"/>
<dbReference type="Pfam" id="PF00350">
    <property type="entry name" value="Dynamin_N"/>
    <property type="match status" value="1"/>
</dbReference>
<feature type="compositionally biased region" description="Polar residues" evidence="7">
    <location>
        <begin position="764"/>
        <end position="776"/>
    </location>
</feature>
<dbReference type="RefSeq" id="WP_155480823.1">
    <property type="nucleotide sequence ID" value="NZ_WNKV01000016.1"/>
</dbReference>
<evidence type="ECO:0000313" key="11">
    <source>
        <dbReference type="Proteomes" id="UP000438991"/>
    </source>
</evidence>
<evidence type="ECO:0000256" key="2">
    <source>
        <dbReference type="ARBA" id="ARBA00022741"/>
    </source>
</evidence>
<evidence type="ECO:0000313" key="10">
    <source>
        <dbReference type="EMBL" id="MTW18367.1"/>
    </source>
</evidence>
<proteinExistence type="predicted"/>
<evidence type="ECO:0000256" key="6">
    <source>
        <dbReference type="SAM" id="Coils"/>
    </source>
</evidence>
<evidence type="ECO:0000256" key="7">
    <source>
        <dbReference type="SAM" id="MobiDB-lite"/>
    </source>
</evidence>
<dbReference type="EMBL" id="WNKV01000016">
    <property type="protein sequence ID" value="MTW18367.1"/>
    <property type="molecule type" value="Genomic_DNA"/>
</dbReference>
<accession>A0A9X4XPG1</accession>
<dbReference type="Gene3D" id="3.40.50.300">
    <property type="entry name" value="P-loop containing nucleotide triphosphate hydrolases"/>
    <property type="match status" value="1"/>
</dbReference>
<evidence type="ECO:0000256" key="1">
    <source>
        <dbReference type="ARBA" id="ARBA00004370"/>
    </source>
</evidence>
<feature type="compositionally biased region" description="Basic and acidic residues" evidence="7">
    <location>
        <begin position="783"/>
        <end position="797"/>
    </location>
</feature>
<protein>
    <recommendedName>
        <fullName evidence="12">Dynamin family protein</fullName>
    </recommendedName>
</protein>
<dbReference type="InterPro" id="IPR027094">
    <property type="entry name" value="Mitofusin_fam"/>
</dbReference>
<dbReference type="GO" id="GO:0003924">
    <property type="term" value="F:GTPase activity"/>
    <property type="evidence" value="ECO:0007669"/>
    <property type="project" value="InterPro"/>
</dbReference>
<comment type="caution">
    <text evidence="10">The sequence shown here is derived from an EMBL/GenBank/DDBJ whole genome shotgun (WGS) entry which is preliminary data.</text>
</comment>
<sequence>MKTKSPRRIRQSLEAARDRVARLIGVLRQHETEKRWGLGEECAKAANGLERLLNENAVPQDYKVAVIGRFKAGKSAFVNELLGRRLAGEDTSPETAAITTFRAGDGVVAKINLVDKETWDALKALHEKDPTDPESQRVVNWLRFIANDGRQNPGGQAELFDLDAIEREHLKPGGHTLTITLSAAATADDIRKAENEFRRRIRQYTTGSKPHHCLVESIEIESPSTILGEGVTLVDTPGLDDTERFRVQLTERAVQDVDAVLFLTKSGAAYGQSEKDFLLSLLRKGTVKQLVFVVTQVDQTYEQHVRQARDQDEDPEPIVDRIEAERRRIRLEVEATLDELAGDAGSVAAARYREQLNAIEIAFTSAANHRDHMRGEAVKFPISPGDAGGMRSVKDTLFRILSTESRLAATAKTVQSGAASVLQDMLSVVDKRRAVVAGLKDREVAEQKLATFRTGFERIGELFVTAARQDIDVLNTSLGNRSETGQLIAEIVAQQADNVLASYETEDAAIHWRTRRGGRWGYMHELQTRVANRIFPRVAEQLTKQTSDFGRFVDGFRAHLQSLSDEAGLAIERLEIGDELQLDIGASLEAFLQETLEALQEIVEGEETRIVALLEEFVDEQVEEKIAAARDRVAGILGRGTSVAQTAEIRNFYREVRGILRGAVQNHVRRRFDGFAAHLQAQAEALPDRTLTQVRSQIQRASADIRAAAEAAIAGQKEAFEQIATRLMAEINGAQSDISGHFFEEAAPASAPEGEQLEPPILPASTSNATGLNGTPASMAGQFRDDPSDGRDPPSDIRRRATHCVQRYILRNGDKSWPFSRMLTKEYLAGASEAWLIDPYLAQRHQRRNLLEFVMALLDRAKPKTLHIITREQAEPAPDADKEFYDSLDRQAFEKAGMRVKHFIEVNIHDRYLILDNGIVFKLGRGLDIYKPVAGLASRDPALRQVRECEVDVFSPRVSDMSR</sequence>
<dbReference type="InterPro" id="IPR032341">
    <property type="entry name" value="MITD1_C"/>
</dbReference>
<comment type="subcellular location">
    <subcellularLocation>
        <location evidence="1">Membrane</location>
    </subcellularLocation>
</comment>
<evidence type="ECO:0008006" key="12">
    <source>
        <dbReference type="Google" id="ProtNLM"/>
    </source>
</evidence>
<keyword evidence="4" id="KW-0342">GTP-binding</keyword>
<organism evidence="10 11">
    <name type="scientific">Rhodoplanes serenus</name>
    <dbReference type="NCBI Taxonomy" id="200615"/>
    <lineage>
        <taxon>Bacteria</taxon>
        <taxon>Pseudomonadati</taxon>
        <taxon>Pseudomonadota</taxon>
        <taxon>Alphaproteobacteria</taxon>
        <taxon>Hyphomicrobiales</taxon>
        <taxon>Nitrobacteraceae</taxon>
        <taxon>Rhodoplanes</taxon>
    </lineage>
</organism>
<name>A0A9X4XPG1_9BRAD</name>
<dbReference type="GO" id="GO:0016020">
    <property type="term" value="C:membrane"/>
    <property type="evidence" value="ECO:0007669"/>
    <property type="project" value="UniProtKB-SubCell"/>
</dbReference>
<keyword evidence="3" id="KW-0378">Hydrolase</keyword>
<keyword evidence="2" id="KW-0547">Nucleotide-binding</keyword>
<dbReference type="InterPro" id="IPR045063">
    <property type="entry name" value="Dynamin_N"/>
</dbReference>
<evidence type="ECO:0000256" key="5">
    <source>
        <dbReference type="ARBA" id="ARBA00023136"/>
    </source>
</evidence>
<reference evidence="10 11" key="1">
    <citation type="submission" date="2019-11" db="EMBL/GenBank/DDBJ databases">
        <title>Whole-genome sequence of Rhodoplanes serenus DSM 18633, type strain.</title>
        <authorList>
            <person name="Kyndt J.A."/>
            <person name="Meyer T.E."/>
        </authorList>
    </citation>
    <scope>NUCLEOTIDE SEQUENCE [LARGE SCALE GENOMIC DNA]</scope>
    <source>
        <strain evidence="10 11">DSM 18633</strain>
    </source>
</reference>
<dbReference type="PANTHER" id="PTHR10465:SF0">
    <property type="entry name" value="SARCALUMENIN"/>
    <property type="match status" value="1"/>
</dbReference>
<evidence type="ECO:0000259" key="8">
    <source>
        <dbReference type="Pfam" id="PF00350"/>
    </source>
</evidence>
<evidence type="ECO:0000256" key="3">
    <source>
        <dbReference type="ARBA" id="ARBA00022801"/>
    </source>
</evidence>
<dbReference type="InterPro" id="IPR027417">
    <property type="entry name" value="P-loop_NTPase"/>
</dbReference>
<feature type="domain" description="MITD1 C-terminal phospholipase D-like" evidence="9">
    <location>
        <begin position="823"/>
        <end position="954"/>
    </location>
</feature>
<dbReference type="Gene3D" id="3.30.870.30">
    <property type="entry name" value="MITD, C-terminal phospholipase D-like domain"/>
    <property type="match status" value="1"/>
</dbReference>
<evidence type="ECO:0000256" key="4">
    <source>
        <dbReference type="ARBA" id="ARBA00023134"/>
    </source>
</evidence>
<dbReference type="InterPro" id="IPR038113">
    <property type="entry name" value="MITD1_C_sf"/>
</dbReference>
<dbReference type="PANTHER" id="PTHR10465">
    <property type="entry name" value="TRANSMEMBRANE GTPASE FZO1"/>
    <property type="match status" value="1"/>
</dbReference>
<gene>
    <name evidence="10" type="ORF">GJ689_19375</name>
</gene>
<evidence type="ECO:0000259" key="9">
    <source>
        <dbReference type="Pfam" id="PF16565"/>
    </source>
</evidence>
<keyword evidence="5" id="KW-0472">Membrane</keyword>
<dbReference type="Proteomes" id="UP000438991">
    <property type="component" value="Unassembled WGS sequence"/>
</dbReference>
<feature type="coiled-coil region" evidence="6">
    <location>
        <begin position="589"/>
        <end position="616"/>
    </location>
</feature>
<dbReference type="GO" id="GO:0005525">
    <property type="term" value="F:GTP binding"/>
    <property type="evidence" value="ECO:0007669"/>
    <property type="project" value="UniProtKB-KW"/>
</dbReference>
<dbReference type="Pfam" id="PF16565">
    <property type="entry name" value="MIT_C"/>
    <property type="match status" value="1"/>
</dbReference>